<proteinExistence type="predicted"/>
<comment type="caution">
    <text evidence="2">The sequence shown here is derived from an EMBL/GenBank/DDBJ whole genome shotgun (WGS) entry which is preliminary data.</text>
</comment>
<keyword evidence="3" id="KW-1185">Reference proteome</keyword>
<dbReference type="OrthoDB" id="1432556at2"/>
<organism evidence="2 3">
    <name type="scientific">Sphingobacterium corticibacterium</name>
    <dbReference type="NCBI Taxonomy" id="2484746"/>
    <lineage>
        <taxon>Bacteria</taxon>
        <taxon>Pseudomonadati</taxon>
        <taxon>Bacteroidota</taxon>
        <taxon>Sphingobacteriia</taxon>
        <taxon>Sphingobacteriales</taxon>
        <taxon>Sphingobacteriaceae</taxon>
        <taxon>Sphingobacterium</taxon>
    </lineage>
</organism>
<gene>
    <name evidence="2" type="ORF">EWE74_09830</name>
</gene>
<name>A0A4Q6XHQ7_9SPHI</name>
<dbReference type="EMBL" id="SGIT01000002">
    <property type="protein sequence ID" value="RZF59461.1"/>
    <property type="molecule type" value="Genomic_DNA"/>
</dbReference>
<reference evidence="2 3" key="1">
    <citation type="submission" date="2019-02" db="EMBL/GenBank/DDBJ databases">
        <authorList>
            <person name="Li Y."/>
        </authorList>
    </citation>
    <scope>NUCLEOTIDE SEQUENCE [LARGE SCALE GENOMIC DNA]</scope>
    <source>
        <strain evidence="2 3">30C10-4-7</strain>
    </source>
</reference>
<dbReference type="RefSeq" id="WP_130141382.1">
    <property type="nucleotide sequence ID" value="NZ_SGIT01000002.1"/>
</dbReference>
<evidence type="ECO:0000313" key="3">
    <source>
        <dbReference type="Proteomes" id="UP000292855"/>
    </source>
</evidence>
<sequence length="171" mass="20442">MNTRVRMIVIGIAVTFLLYAVYEKHYNMAVYILGLIGYFIWSHYREGTVFLATQAFHKQDYEKTKALLSEIKDPDKLRKRRRNYYEFMMGNIALKEERVDDAEYHFQLASRLPWKRDAEKGFVLINLANISLRKRNYDRVPVYIELANKLKLTERQKAIIEKIENELNKQT</sequence>
<accession>A0A4Q6XHQ7</accession>
<evidence type="ECO:0000256" key="1">
    <source>
        <dbReference type="SAM" id="Phobius"/>
    </source>
</evidence>
<keyword evidence="1" id="KW-1133">Transmembrane helix</keyword>
<keyword evidence="1" id="KW-0472">Membrane</keyword>
<evidence type="ECO:0008006" key="4">
    <source>
        <dbReference type="Google" id="ProtNLM"/>
    </source>
</evidence>
<dbReference type="AlphaFoldDB" id="A0A4Q6XHQ7"/>
<dbReference type="Proteomes" id="UP000292855">
    <property type="component" value="Unassembled WGS sequence"/>
</dbReference>
<feature type="transmembrane region" description="Helical" evidence="1">
    <location>
        <begin position="28"/>
        <end position="44"/>
    </location>
</feature>
<evidence type="ECO:0000313" key="2">
    <source>
        <dbReference type="EMBL" id="RZF59461.1"/>
    </source>
</evidence>
<feature type="transmembrane region" description="Helical" evidence="1">
    <location>
        <begin position="5"/>
        <end position="22"/>
    </location>
</feature>
<keyword evidence="1" id="KW-0812">Transmembrane</keyword>
<protein>
    <recommendedName>
        <fullName evidence="4">Tetratricopeptide repeat protein</fullName>
    </recommendedName>
</protein>